<dbReference type="Gramene" id="AUR62037269-RA">
    <property type="protein sequence ID" value="AUR62037269-RA:cds"/>
    <property type="gene ID" value="AUR62037269"/>
</dbReference>
<dbReference type="Proteomes" id="UP000596660">
    <property type="component" value="Unplaced"/>
</dbReference>
<evidence type="ECO:0000313" key="3">
    <source>
        <dbReference type="Proteomes" id="UP000596660"/>
    </source>
</evidence>
<name>A0A803MYI9_CHEQI</name>
<accession>A0A803MYI9</accession>
<keyword evidence="3" id="KW-1185">Reference proteome</keyword>
<dbReference type="AlphaFoldDB" id="A0A803MYI9"/>
<evidence type="ECO:0000256" key="1">
    <source>
        <dbReference type="SAM" id="MobiDB-lite"/>
    </source>
</evidence>
<proteinExistence type="predicted"/>
<reference evidence="2" key="2">
    <citation type="submission" date="2021-03" db="UniProtKB">
        <authorList>
            <consortium name="EnsemblPlants"/>
        </authorList>
    </citation>
    <scope>IDENTIFICATION</scope>
</reference>
<feature type="compositionally biased region" description="Basic and acidic residues" evidence="1">
    <location>
        <begin position="25"/>
        <end position="44"/>
    </location>
</feature>
<feature type="compositionally biased region" description="Gly residues" evidence="1">
    <location>
        <begin position="60"/>
        <end position="73"/>
    </location>
</feature>
<evidence type="ECO:0000313" key="2">
    <source>
        <dbReference type="EnsemblPlants" id="AUR62037269-RA:cds"/>
    </source>
</evidence>
<sequence length="121" mass="12357">MTRKDLFAVDGLEMATLRKGPRKSSRGERGEREAVEEGGRKIWEGKWNGGRKRRGRRVVGNGGDGGTVGNGGDGGWPAVINGAAVLIIFTCADGASSDKDSVTHVEHGTGCAAACGGGCGG</sequence>
<dbReference type="EnsemblPlants" id="AUR62037269-RA">
    <property type="protein sequence ID" value="AUR62037269-RA:cds"/>
    <property type="gene ID" value="AUR62037269"/>
</dbReference>
<protein>
    <submittedName>
        <fullName evidence="2">Uncharacterized protein</fullName>
    </submittedName>
</protein>
<feature type="region of interest" description="Disordered" evidence="1">
    <location>
        <begin position="17"/>
        <end position="73"/>
    </location>
</feature>
<organism evidence="2 3">
    <name type="scientific">Chenopodium quinoa</name>
    <name type="common">Quinoa</name>
    <dbReference type="NCBI Taxonomy" id="63459"/>
    <lineage>
        <taxon>Eukaryota</taxon>
        <taxon>Viridiplantae</taxon>
        <taxon>Streptophyta</taxon>
        <taxon>Embryophyta</taxon>
        <taxon>Tracheophyta</taxon>
        <taxon>Spermatophyta</taxon>
        <taxon>Magnoliopsida</taxon>
        <taxon>eudicotyledons</taxon>
        <taxon>Gunneridae</taxon>
        <taxon>Pentapetalae</taxon>
        <taxon>Caryophyllales</taxon>
        <taxon>Chenopodiaceae</taxon>
        <taxon>Chenopodioideae</taxon>
        <taxon>Atripliceae</taxon>
        <taxon>Chenopodium</taxon>
    </lineage>
</organism>
<reference evidence="2" key="1">
    <citation type="journal article" date="2017" name="Nature">
        <title>The genome of Chenopodium quinoa.</title>
        <authorList>
            <person name="Jarvis D.E."/>
            <person name="Ho Y.S."/>
            <person name="Lightfoot D.J."/>
            <person name="Schmoeckel S.M."/>
            <person name="Li B."/>
            <person name="Borm T.J.A."/>
            <person name="Ohyanagi H."/>
            <person name="Mineta K."/>
            <person name="Michell C.T."/>
            <person name="Saber N."/>
            <person name="Kharbatia N.M."/>
            <person name="Rupper R.R."/>
            <person name="Sharp A.R."/>
            <person name="Dally N."/>
            <person name="Boughton B.A."/>
            <person name="Woo Y.H."/>
            <person name="Gao G."/>
            <person name="Schijlen E.G.W.M."/>
            <person name="Guo X."/>
            <person name="Momin A.A."/>
            <person name="Negrao S."/>
            <person name="Al-Babili S."/>
            <person name="Gehring C."/>
            <person name="Roessner U."/>
            <person name="Jung C."/>
            <person name="Murphy K."/>
            <person name="Arold S.T."/>
            <person name="Gojobori T."/>
            <person name="van der Linden C.G."/>
            <person name="van Loo E.N."/>
            <person name="Jellen E.N."/>
            <person name="Maughan P.J."/>
            <person name="Tester M."/>
        </authorList>
    </citation>
    <scope>NUCLEOTIDE SEQUENCE [LARGE SCALE GENOMIC DNA]</scope>
    <source>
        <strain evidence="2">cv. PI 614886</strain>
    </source>
</reference>